<dbReference type="GO" id="GO:0006351">
    <property type="term" value="P:DNA-templated transcription"/>
    <property type="evidence" value="ECO:0007669"/>
    <property type="project" value="InterPro"/>
</dbReference>
<dbReference type="InterPro" id="IPR036864">
    <property type="entry name" value="Zn2-C6_fun-type_DNA-bd_sf"/>
</dbReference>
<accession>A0A420SW50</accession>
<proteinExistence type="predicted"/>
<sequence length="573" mass="65121">MADTSDKAPFSPGARPLSPRVVTRQACDNCRIRKRKCSFASDEGIRWATVPCAPKPGTRCRNCTKADSQCTFLLPSKARGPKTRRNLHHNAAQHSVSPENSLNLDSELVNQLSPFTTESSPSTGITAYATDILFPRELVRFILGDYVTYVYPLIPVIHQPTFQLDFDSDRDMHDVDFLALIISLCAVTVSLLPSRFKTYRSFSSPLPFETRTEMADQCYKLNQSFRDTTYFDTVSHQKWASTFLLGVAFHQTVNNNLWRMLEVESMQLLRLLEVQHLSSYSGLDAVEIQLRKKAFWLMFYGYVHQMYNLRNERLMFLDPATLSDLDIEGLMPNAVDDEFISCTGVLPCPEDVSSKSLTAGFNIHSRVFAAAVISPRLTTHPAPDLCHPKDPVSRLDSLKNRLHHLKYMLDTIVPAYRPWLPRTHDPDPEGGTDVRASLSFSSKSTSLAFCRLQDPFESCNSIMDRLVMFSFELPPSVSDTMITAKLYVNIDDEDIETVVAQTAADEELPDSTKYTSVSSALHILQCRRIQSEIFGYTLHWEYKSRYEDSLEWRLQILNELESCKARVQNFTDP</sequence>
<gene>
    <name evidence="4" type="ORF">BFJ72_g10042</name>
</gene>
<dbReference type="PROSITE" id="PS50048">
    <property type="entry name" value="ZN2_CY6_FUNGAL_2"/>
    <property type="match status" value="1"/>
</dbReference>
<dbReference type="CDD" id="cd00067">
    <property type="entry name" value="GAL4"/>
    <property type="match status" value="1"/>
</dbReference>
<dbReference type="SUPFAM" id="SSF57701">
    <property type="entry name" value="Zn2/Cys6 DNA-binding domain"/>
    <property type="match status" value="1"/>
</dbReference>
<dbReference type="SMART" id="SM00066">
    <property type="entry name" value="GAL4"/>
    <property type="match status" value="1"/>
</dbReference>
<dbReference type="GO" id="GO:0003677">
    <property type="term" value="F:DNA binding"/>
    <property type="evidence" value="ECO:0007669"/>
    <property type="project" value="InterPro"/>
</dbReference>
<dbReference type="GO" id="GO:0000981">
    <property type="term" value="F:DNA-binding transcription factor activity, RNA polymerase II-specific"/>
    <property type="evidence" value="ECO:0007669"/>
    <property type="project" value="InterPro"/>
</dbReference>
<protein>
    <recommendedName>
        <fullName evidence="3">Zn(2)-C6 fungal-type domain-containing protein</fullName>
    </recommendedName>
</protein>
<comment type="caution">
    <text evidence="4">The sequence shown here is derived from an EMBL/GenBank/DDBJ whole genome shotgun (WGS) entry which is preliminary data.</text>
</comment>
<dbReference type="InterPro" id="IPR001138">
    <property type="entry name" value="Zn2Cys6_DnaBD"/>
</dbReference>
<evidence type="ECO:0000256" key="2">
    <source>
        <dbReference type="ARBA" id="ARBA00023242"/>
    </source>
</evidence>
<feature type="domain" description="Zn(2)-C6 fungal-type" evidence="3">
    <location>
        <begin position="26"/>
        <end position="72"/>
    </location>
</feature>
<evidence type="ECO:0000313" key="4">
    <source>
        <dbReference type="EMBL" id="RKL33526.1"/>
    </source>
</evidence>
<keyword evidence="1" id="KW-0479">Metal-binding</keyword>
<dbReference type="Gene3D" id="4.10.240.10">
    <property type="entry name" value="Zn(2)-C6 fungal-type DNA-binding domain"/>
    <property type="match status" value="1"/>
</dbReference>
<dbReference type="EMBL" id="MRDB01000040">
    <property type="protein sequence ID" value="RKL33526.1"/>
    <property type="molecule type" value="Genomic_DNA"/>
</dbReference>
<dbReference type="InterPro" id="IPR007219">
    <property type="entry name" value="XnlR_reg_dom"/>
</dbReference>
<dbReference type="Proteomes" id="UP000283569">
    <property type="component" value="Unassembled WGS sequence"/>
</dbReference>
<keyword evidence="2" id="KW-0539">Nucleus</keyword>
<dbReference type="GO" id="GO:0008270">
    <property type="term" value="F:zinc ion binding"/>
    <property type="evidence" value="ECO:0007669"/>
    <property type="project" value="InterPro"/>
</dbReference>
<name>A0A420SW50_GIBIN</name>
<evidence type="ECO:0000259" key="3">
    <source>
        <dbReference type="PROSITE" id="PS50048"/>
    </source>
</evidence>
<reference evidence="4 5" key="1">
    <citation type="journal article" date="2018" name="Sci. Rep.">
        <title>Characterisation of pathogen-specific regions and novel effector candidates in Fusarium oxysporum f. sp. cepae.</title>
        <authorList>
            <person name="Armitage A.D."/>
            <person name="Taylor A."/>
            <person name="Sobczyk M.K."/>
            <person name="Baxter L."/>
            <person name="Greenfield B.P."/>
            <person name="Bates H.J."/>
            <person name="Wilson F."/>
            <person name="Jackson A.C."/>
            <person name="Ott S."/>
            <person name="Harrison R.J."/>
            <person name="Clarkson J.P."/>
        </authorList>
    </citation>
    <scope>NUCLEOTIDE SEQUENCE [LARGE SCALE GENOMIC DNA]</scope>
    <source>
        <strain evidence="4 5">Fp_A8</strain>
    </source>
</reference>
<evidence type="ECO:0000256" key="1">
    <source>
        <dbReference type="ARBA" id="ARBA00022723"/>
    </source>
</evidence>
<dbReference type="CDD" id="cd12148">
    <property type="entry name" value="fungal_TF_MHR"/>
    <property type="match status" value="2"/>
</dbReference>
<dbReference type="Pfam" id="PF04082">
    <property type="entry name" value="Fungal_trans"/>
    <property type="match status" value="1"/>
</dbReference>
<dbReference type="PANTHER" id="PTHR46910:SF40">
    <property type="entry name" value="ZN(II)2CYS6 TRANSCRIPTION FACTOR (EUROFUNG)"/>
    <property type="match status" value="1"/>
</dbReference>
<dbReference type="AlphaFoldDB" id="A0A420SW50"/>
<evidence type="ECO:0000313" key="5">
    <source>
        <dbReference type="Proteomes" id="UP000283569"/>
    </source>
</evidence>
<dbReference type="InterPro" id="IPR050987">
    <property type="entry name" value="AtrR-like"/>
</dbReference>
<dbReference type="PANTHER" id="PTHR46910">
    <property type="entry name" value="TRANSCRIPTION FACTOR PDR1"/>
    <property type="match status" value="1"/>
</dbReference>
<organism evidence="4 5">
    <name type="scientific">Gibberella intermedia</name>
    <name type="common">Bulb rot disease fungus</name>
    <name type="synonym">Fusarium proliferatum</name>
    <dbReference type="NCBI Taxonomy" id="948311"/>
    <lineage>
        <taxon>Eukaryota</taxon>
        <taxon>Fungi</taxon>
        <taxon>Dikarya</taxon>
        <taxon>Ascomycota</taxon>
        <taxon>Pezizomycotina</taxon>
        <taxon>Sordariomycetes</taxon>
        <taxon>Hypocreomycetidae</taxon>
        <taxon>Hypocreales</taxon>
        <taxon>Nectriaceae</taxon>
        <taxon>Fusarium</taxon>
        <taxon>Fusarium fujikuroi species complex</taxon>
    </lineage>
</organism>